<evidence type="ECO:0000256" key="1">
    <source>
        <dbReference type="SAM" id="MobiDB-lite"/>
    </source>
</evidence>
<dbReference type="Proteomes" id="UP001242045">
    <property type="component" value="Unassembled WGS sequence"/>
</dbReference>
<evidence type="ECO:0000256" key="2">
    <source>
        <dbReference type="SAM" id="Phobius"/>
    </source>
</evidence>
<accession>A0AAW8D651</accession>
<keyword evidence="2" id="KW-1133">Transmembrane helix</keyword>
<keyword evidence="2" id="KW-0472">Membrane</keyword>
<dbReference type="EMBL" id="JAUSRD010000012">
    <property type="protein sequence ID" value="MDP9895366.1"/>
    <property type="molecule type" value="Genomic_DNA"/>
</dbReference>
<proteinExistence type="predicted"/>
<reference evidence="3" key="1">
    <citation type="submission" date="2023-07" db="EMBL/GenBank/DDBJ databases">
        <title>Sorghum-associated microbial communities from plants grown in Nebraska, USA.</title>
        <authorList>
            <person name="Schachtman D."/>
        </authorList>
    </citation>
    <scope>NUCLEOTIDE SEQUENCE</scope>
    <source>
        <strain evidence="3">DS3754</strain>
    </source>
</reference>
<comment type="caution">
    <text evidence="3">The sequence shown here is derived from an EMBL/GenBank/DDBJ whole genome shotgun (WGS) entry which is preliminary data.</text>
</comment>
<evidence type="ECO:0000313" key="3">
    <source>
        <dbReference type="EMBL" id="MDP9895366.1"/>
    </source>
</evidence>
<dbReference type="AlphaFoldDB" id="A0AAW8D651"/>
<organism evidence="3 4">
    <name type="scientific">Variovorax boronicumulans</name>
    <dbReference type="NCBI Taxonomy" id="436515"/>
    <lineage>
        <taxon>Bacteria</taxon>
        <taxon>Pseudomonadati</taxon>
        <taxon>Pseudomonadota</taxon>
        <taxon>Betaproteobacteria</taxon>
        <taxon>Burkholderiales</taxon>
        <taxon>Comamonadaceae</taxon>
        <taxon>Variovorax</taxon>
    </lineage>
</organism>
<dbReference type="RefSeq" id="WP_307686077.1">
    <property type="nucleotide sequence ID" value="NZ_JAUSRD010000012.1"/>
</dbReference>
<gene>
    <name evidence="3" type="ORF">J2W31_004491</name>
</gene>
<feature type="transmembrane region" description="Helical" evidence="2">
    <location>
        <begin position="20"/>
        <end position="41"/>
    </location>
</feature>
<name>A0AAW8D651_9BURK</name>
<keyword evidence="2" id="KW-0812">Transmembrane</keyword>
<feature type="region of interest" description="Disordered" evidence="1">
    <location>
        <begin position="85"/>
        <end position="106"/>
    </location>
</feature>
<sequence length="106" mass="11830">MSEEPNTERTTRIIDLRIPLPWVLTGLITVGFTLVSMYFNVNQLVRDVGELQITVKAGNTQVTTLAGEQALLRFRMENIEGEMRNLKSLQPGYGTTNAPPAARRTP</sequence>
<evidence type="ECO:0000313" key="4">
    <source>
        <dbReference type="Proteomes" id="UP001242045"/>
    </source>
</evidence>
<protein>
    <submittedName>
        <fullName evidence="3">Uncharacterized protein</fullName>
    </submittedName>
</protein>